<evidence type="ECO:0000313" key="2">
    <source>
        <dbReference type="Proteomes" id="UP001208689"/>
    </source>
</evidence>
<sequence>MAMLHDEEHICKHCNKKTPHIHHCTPVEEAKRYTCGFCGTENINHRHMCKEKLNNIKFYCANCGAVGVEETDICNPVPIDAEQREQWDKVASKTDTEVLDSCRICGQPVSPPGHFCDPKYPYVCEYCGVKVETGHHFCKEKVGNCKYDCKTCGRIAIKATDVCAPFKFRD</sequence>
<evidence type="ECO:0000313" key="1">
    <source>
        <dbReference type="EMBL" id="UYP46202.1"/>
    </source>
</evidence>
<keyword evidence="2" id="KW-1185">Reference proteome</keyword>
<dbReference type="EMBL" id="CP104013">
    <property type="protein sequence ID" value="UYP46202.1"/>
    <property type="molecule type" value="Genomic_DNA"/>
</dbReference>
<protein>
    <recommendedName>
        <fullName evidence="3">CTCHY-type domain-containing protein</fullName>
    </recommendedName>
</protein>
<reference evidence="1" key="1">
    <citation type="submission" date="2022-09" db="EMBL/GenBank/DDBJ databases">
        <title>Actin cytoskeleton and complex cell architecture in an #Asgard archaeon.</title>
        <authorList>
            <person name="Ponce Toledo R.I."/>
            <person name="Schleper C."/>
            <person name="Rodrigues Oliveira T."/>
            <person name="Wollweber F."/>
            <person name="Xu J."/>
            <person name="Rittmann S."/>
            <person name="Klingl A."/>
            <person name="Pilhofer M."/>
        </authorList>
    </citation>
    <scope>NUCLEOTIDE SEQUENCE</scope>
    <source>
        <strain evidence="1">B-35</strain>
    </source>
</reference>
<name>A0ABY6HRR0_9ARCH</name>
<gene>
    <name evidence="1" type="ORF">NEF87_002487</name>
</gene>
<evidence type="ECO:0008006" key="3">
    <source>
        <dbReference type="Google" id="ProtNLM"/>
    </source>
</evidence>
<dbReference type="Proteomes" id="UP001208689">
    <property type="component" value="Chromosome"/>
</dbReference>
<accession>A0ABY6HRR0</accession>
<proteinExistence type="predicted"/>
<organism evidence="1 2">
    <name type="scientific">Candidatus Lokiarchaeum ossiferum</name>
    <dbReference type="NCBI Taxonomy" id="2951803"/>
    <lineage>
        <taxon>Archaea</taxon>
        <taxon>Promethearchaeati</taxon>
        <taxon>Promethearchaeota</taxon>
        <taxon>Promethearchaeia</taxon>
        <taxon>Promethearchaeales</taxon>
        <taxon>Promethearchaeaceae</taxon>
        <taxon>Candidatus Lokiarchaeum</taxon>
    </lineage>
</organism>